<feature type="domain" description="Acyl-CoA oxidase/dehydrogenase middle" evidence="1">
    <location>
        <begin position="137"/>
        <end position="209"/>
    </location>
</feature>
<dbReference type="InterPro" id="IPR046373">
    <property type="entry name" value="Acyl-CoA_Oxase/DH_mid-dom_sf"/>
</dbReference>
<dbReference type="InterPro" id="IPR037069">
    <property type="entry name" value="AcylCoA_DH/ox_N_sf"/>
</dbReference>
<reference evidence="3 4" key="1">
    <citation type="submission" date="2019-02" db="EMBL/GenBank/DDBJ databases">
        <title>Deep-cultivation of Planctomycetes and their phenomic and genomic characterization uncovers novel biology.</title>
        <authorList>
            <person name="Wiegand S."/>
            <person name="Jogler M."/>
            <person name="Boedeker C."/>
            <person name="Pinto D."/>
            <person name="Vollmers J."/>
            <person name="Rivas-Marin E."/>
            <person name="Kohn T."/>
            <person name="Peeters S.H."/>
            <person name="Heuer A."/>
            <person name="Rast P."/>
            <person name="Oberbeckmann S."/>
            <person name="Bunk B."/>
            <person name="Jeske O."/>
            <person name="Meyerdierks A."/>
            <person name="Storesund J.E."/>
            <person name="Kallscheuer N."/>
            <person name="Luecker S."/>
            <person name="Lage O.M."/>
            <person name="Pohl T."/>
            <person name="Merkel B.J."/>
            <person name="Hornburger P."/>
            <person name="Mueller R.-W."/>
            <person name="Bruemmer F."/>
            <person name="Labrenz M."/>
            <person name="Spormann A.M."/>
            <person name="Op den Camp H."/>
            <person name="Overmann J."/>
            <person name="Amann R."/>
            <person name="Jetten M.S.M."/>
            <person name="Mascher T."/>
            <person name="Medema M.H."/>
            <person name="Devos D.P."/>
            <person name="Kaster A.-K."/>
            <person name="Ovreas L."/>
            <person name="Rohde M."/>
            <person name="Galperin M.Y."/>
            <person name="Jogler C."/>
        </authorList>
    </citation>
    <scope>NUCLEOTIDE SEQUENCE [LARGE SCALE GENOMIC DNA]</scope>
    <source>
        <strain evidence="3 4">V22</strain>
    </source>
</reference>
<dbReference type="SUPFAM" id="SSF56645">
    <property type="entry name" value="Acyl-CoA dehydrogenase NM domain-like"/>
    <property type="match status" value="1"/>
</dbReference>
<evidence type="ECO:0000313" key="4">
    <source>
        <dbReference type="Proteomes" id="UP000319976"/>
    </source>
</evidence>
<evidence type="ECO:0000259" key="1">
    <source>
        <dbReference type="Pfam" id="PF02770"/>
    </source>
</evidence>
<gene>
    <name evidence="3" type="primary">acrC</name>
    <name evidence="3" type="ORF">V22_04020</name>
</gene>
<dbReference type="Pfam" id="PF02771">
    <property type="entry name" value="Acyl-CoA_dh_N"/>
    <property type="match status" value="1"/>
</dbReference>
<evidence type="ECO:0000259" key="2">
    <source>
        <dbReference type="Pfam" id="PF02771"/>
    </source>
</evidence>
<proteinExistence type="predicted"/>
<dbReference type="AlphaFoldDB" id="A0A517T478"/>
<dbReference type="GO" id="GO:0003995">
    <property type="term" value="F:acyl-CoA dehydrogenase activity"/>
    <property type="evidence" value="ECO:0007669"/>
    <property type="project" value="TreeGrafter"/>
</dbReference>
<dbReference type="Gene3D" id="1.10.540.10">
    <property type="entry name" value="Acyl-CoA dehydrogenase/oxidase, N-terminal domain"/>
    <property type="match status" value="1"/>
</dbReference>
<evidence type="ECO:0000313" key="3">
    <source>
        <dbReference type="EMBL" id="QDT63184.1"/>
    </source>
</evidence>
<dbReference type="InterPro" id="IPR013786">
    <property type="entry name" value="AcylCoA_DH/ox_N"/>
</dbReference>
<sequence>MPAAIHSPASAEFEALLADLRQLAPELEAEDVSPMRQLRSMSDYGVMQWGIPAEYGGVELEKRDETFGYLQLASACLTSTFVLSQRAAAITRLVSSENQQLREDLLPKFARHELFTTVGISHLTTSRRHLGKPAVHAEPTDNGFVLNGTIPWVTGASFADLILCGATLDDGREILIFIEQSQPGITIGEPPKLLALNASRTGEVQLENVEASSAYLVAGPVEKVMKGNVGGVTGSLTTSALATGAALGTLQLLKEETASREEIAEMASPLYAELDALQEDLSYMLTHVAEELPEHLTTETIRQRANSLALRSSQAYLVACKGAGFVAGHPAERLVREAMFFVVWSCPQPVMAAAMRECCTF</sequence>
<name>A0A517T478_9PLAN</name>
<protein>
    <submittedName>
        <fullName evidence="3">Acryloyl-CoA reductase (NADH)</fullName>
        <ecNumber evidence="3">1.3.1.95</ecNumber>
    </submittedName>
</protein>
<dbReference type="GO" id="GO:0050660">
    <property type="term" value="F:flavin adenine dinucleotide binding"/>
    <property type="evidence" value="ECO:0007669"/>
    <property type="project" value="InterPro"/>
</dbReference>
<dbReference type="Proteomes" id="UP000319976">
    <property type="component" value="Chromosome"/>
</dbReference>
<dbReference type="EMBL" id="CP036316">
    <property type="protein sequence ID" value="QDT63184.1"/>
    <property type="molecule type" value="Genomic_DNA"/>
</dbReference>
<dbReference type="PANTHER" id="PTHR43884:SF12">
    <property type="entry name" value="ISOVALERYL-COA DEHYDROGENASE, MITOCHONDRIAL-RELATED"/>
    <property type="match status" value="1"/>
</dbReference>
<dbReference type="KEGG" id="chya:V22_04020"/>
<organism evidence="3 4">
    <name type="scientific">Calycomorphotria hydatis</name>
    <dbReference type="NCBI Taxonomy" id="2528027"/>
    <lineage>
        <taxon>Bacteria</taxon>
        <taxon>Pseudomonadati</taxon>
        <taxon>Planctomycetota</taxon>
        <taxon>Planctomycetia</taxon>
        <taxon>Planctomycetales</taxon>
        <taxon>Planctomycetaceae</taxon>
        <taxon>Calycomorphotria</taxon>
    </lineage>
</organism>
<feature type="domain" description="Acyl-CoA dehydrogenase/oxidase N-terminal" evidence="2">
    <location>
        <begin position="20"/>
        <end position="113"/>
    </location>
</feature>
<dbReference type="OrthoDB" id="248779at2"/>
<dbReference type="InterPro" id="IPR009100">
    <property type="entry name" value="AcylCoA_DH/oxidase_NM_dom_sf"/>
</dbReference>
<keyword evidence="4" id="KW-1185">Reference proteome</keyword>
<dbReference type="Pfam" id="PF02770">
    <property type="entry name" value="Acyl-CoA_dh_M"/>
    <property type="match status" value="1"/>
</dbReference>
<keyword evidence="3" id="KW-0560">Oxidoreductase</keyword>
<dbReference type="InterPro" id="IPR006091">
    <property type="entry name" value="Acyl-CoA_Oxase/DH_mid-dom"/>
</dbReference>
<dbReference type="PANTHER" id="PTHR43884">
    <property type="entry name" value="ACYL-COA DEHYDROGENASE"/>
    <property type="match status" value="1"/>
</dbReference>
<dbReference type="RefSeq" id="WP_145259302.1">
    <property type="nucleotide sequence ID" value="NZ_CP036316.1"/>
</dbReference>
<dbReference type="Gene3D" id="2.40.110.10">
    <property type="entry name" value="Butyryl-CoA Dehydrogenase, subunit A, domain 2"/>
    <property type="match status" value="1"/>
</dbReference>
<dbReference type="EC" id="1.3.1.95" evidence="3"/>
<accession>A0A517T478</accession>
<dbReference type="GO" id="GO:0043958">
    <property type="term" value="F:acryloyl-CoA reductase (NADH) activity"/>
    <property type="evidence" value="ECO:0007669"/>
    <property type="project" value="UniProtKB-EC"/>
</dbReference>